<dbReference type="Proteomes" id="UP001297272">
    <property type="component" value="Unassembled WGS sequence"/>
</dbReference>
<evidence type="ECO:0000256" key="6">
    <source>
        <dbReference type="ARBA" id="ARBA00022741"/>
    </source>
</evidence>
<dbReference type="EMBL" id="JAFMNX010000003">
    <property type="protein sequence ID" value="MBS9721442.1"/>
    <property type="molecule type" value="Genomic_DNA"/>
</dbReference>
<evidence type="ECO:0000256" key="7">
    <source>
        <dbReference type="ARBA" id="ARBA00022840"/>
    </source>
</evidence>
<dbReference type="Gene3D" id="3.40.50.620">
    <property type="entry name" value="HUPs"/>
    <property type="match status" value="1"/>
</dbReference>
<evidence type="ECO:0000256" key="2">
    <source>
        <dbReference type="ARBA" id="ARBA00009256"/>
    </source>
</evidence>
<evidence type="ECO:0000256" key="3">
    <source>
        <dbReference type="ARBA" id="ARBA00012219"/>
    </source>
</evidence>
<reference evidence="9 10" key="1">
    <citation type="submission" date="2021-03" db="EMBL/GenBank/DDBJ databases">
        <title>Tianweitania aestuarii sp. nov., isolated from a tidal flat.</title>
        <authorList>
            <person name="Park S."/>
            <person name="Yoon J.-H."/>
        </authorList>
    </citation>
    <scope>NUCLEOTIDE SEQUENCE [LARGE SCALE GENOMIC DNA]</scope>
    <source>
        <strain evidence="9 10">BSSL-BM11</strain>
    </source>
</reference>
<comment type="similarity">
    <text evidence="2">Belongs to the pantothenate synthetase family.</text>
</comment>
<evidence type="ECO:0000256" key="1">
    <source>
        <dbReference type="ARBA" id="ARBA00004990"/>
    </source>
</evidence>
<gene>
    <name evidence="9" type="ORF">JYU29_12180</name>
</gene>
<dbReference type="InterPro" id="IPR003721">
    <property type="entry name" value="Pantoate_ligase"/>
</dbReference>
<dbReference type="InterPro" id="IPR042176">
    <property type="entry name" value="Pantoate_ligase_C"/>
</dbReference>
<dbReference type="Pfam" id="PF02569">
    <property type="entry name" value="Pantoate_ligase"/>
    <property type="match status" value="1"/>
</dbReference>
<keyword evidence="5" id="KW-0566">Pantothenate biosynthesis</keyword>
<dbReference type="PANTHER" id="PTHR21299">
    <property type="entry name" value="CYTIDYLATE KINASE/PANTOATE-BETA-ALANINE LIGASE"/>
    <property type="match status" value="1"/>
</dbReference>
<evidence type="ECO:0000313" key="9">
    <source>
        <dbReference type="EMBL" id="MBS9721442.1"/>
    </source>
</evidence>
<evidence type="ECO:0000256" key="8">
    <source>
        <dbReference type="ARBA" id="ARBA00048258"/>
    </source>
</evidence>
<evidence type="ECO:0000256" key="4">
    <source>
        <dbReference type="ARBA" id="ARBA00022598"/>
    </source>
</evidence>
<dbReference type="RefSeq" id="WP_213985107.1">
    <property type="nucleotide sequence ID" value="NZ_JAFMNX010000003.1"/>
</dbReference>
<comment type="caution">
    <text evidence="9">The sequence shown here is derived from an EMBL/GenBank/DDBJ whole genome shotgun (WGS) entry which is preliminary data.</text>
</comment>
<organism evidence="9 10">
    <name type="scientific">Tianweitania aestuarii</name>
    <dbReference type="NCBI Taxonomy" id="2814886"/>
    <lineage>
        <taxon>Bacteria</taxon>
        <taxon>Pseudomonadati</taxon>
        <taxon>Pseudomonadota</taxon>
        <taxon>Alphaproteobacteria</taxon>
        <taxon>Hyphomicrobiales</taxon>
        <taxon>Phyllobacteriaceae</taxon>
        <taxon>Tianweitania</taxon>
    </lineage>
</organism>
<comment type="pathway">
    <text evidence="1">Cofactor biosynthesis; (R)-pantothenate biosynthesis; (R)-pantothenate from (R)-pantoate and beta-alanine: step 1/1.</text>
</comment>
<protein>
    <recommendedName>
        <fullName evidence="3">pantoate--beta-alanine ligase (AMP-forming)</fullName>
        <ecNumber evidence="3">6.3.2.1</ecNumber>
    </recommendedName>
</protein>
<keyword evidence="10" id="KW-1185">Reference proteome</keyword>
<evidence type="ECO:0000313" key="10">
    <source>
        <dbReference type="Proteomes" id="UP001297272"/>
    </source>
</evidence>
<comment type="catalytic activity">
    <reaction evidence="8">
        <text>(R)-pantoate + beta-alanine + ATP = (R)-pantothenate + AMP + diphosphate + H(+)</text>
        <dbReference type="Rhea" id="RHEA:10912"/>
        <dbReference type="ChEBI" id="CHEBI:15378"/>
        <dbReference type="ChEBI" id="CHEBI:15980"/>
        <dbReference type="ChEBI" id="CHEBI:29032"/>
        <dbReference type="ChEBI" id="CHEBI:30616"/>
        <dbReference type="ChEBI" id="CHEBI:33019"/>
        <dbReference type="ChEBI" id="CHEBI:57966"/>
        <dbReference type="ChEBI" id="CHEBI:456215"/>
        <dbReference type="EC" id="6.3.2.1"/>
    </reaction>
</comment>
<dbReference type="EC" id="6.3.2.1" evidence="3"/>
<keyword evidence="7" id="KW-0067">ATP-binding</keyword>
<dbReference type="PANTHER" id="PTHR21299:SF1">
    <property type="entry name" value="PANTOATE--BETA-ALANINE LIGASE"/>
    <property type="match status" value="1"/>
</dbReference>
<dbReference type="InterPro" id="IPR014729">
    <property type="entry name" value="Rossmann-like_a/b/a_fold"/>
</dbReference>
<accession>A0ABS5RYQ0</accession>
<keyword evidence="6" id="KW-0547">Nucleotide-binding</keyword>
<name>A0ABS5RYQ0_9HYPH</name>
<proteinExistence type="inferred from homology"/>
<evidence type="ECO:0000256" key="5">
    <source>
        <dbReference type="ARBA" id="ARBA00022655"/>
    </source>
</evidence>
<keyword evidence="4 9" id="KW-0436">Ligase</keyword>
<sequence length="192" mass="21103">MSDIYPEPLQTVVEVPGLSTILIGEQRPGHFRGVATVVTKLVNLAEPDRAYFGEKDFQQLTVIRRLAFDLSMRTAIIGVPTVREPDGLAASSRNARLTPEERKVAPTVYKGMLAAKELFESGERDVMPLQAIVRSMIEREPAITLLSCDLRDSVTLGTVEGHLDRPTVLLVTARLGSVMLIDQVEFDPAFSA</sequence>
<dbReference type="Gene3D" id="3.30.1300.10">
    <property type="entry name" value="Pantoate-beta-alanine ligase, C-terminal domain"/>
    <property type="match status" value="1"/>
</dbReference>
<dbReference type="SUPFAM" id="SSF52374">
    <property type="entry name" value="Nucleotidylyl transferase"/>
    <property type="match status" value="1"/>
</dbReference>
<dbReference type="GO" id="GO:0016874">
    <property type="term" value="F:ligase activity"/>
    <property type="evidence" value="ECO:0007669"/>
    <property type="project" value="UniProtKB-KW"/>
</dbReference>